<dbReference type="Proteomes" id="UP000266841">
    <property type="component" value="Unassembled WGS sequence"/>
</dbReference>
<feature type="non-terminal residue" evidence="2">
    <location>
        <position position="1"/>
    </location>
</feature>
<feature type="region of interest" description="Disordered" evidence="1">
    <location>
        <begin position="1"/>
        <end position="42"/>
    </location>
</feature>
<dbReference type="AlphaFoldDB" id="K0SSS9"/>
<accession>K0SSS9</accession>
<comment type="caution">
    <text evidence="2">The sequence shown here is derived from an EMBL/GenBank/DDBJ whole genome shotgun (WGS) entry which is preliminary data.</text>
</comment>
<organism evidence="2 3">
    <name type="scientific">Thalassiosira oceanica</name>
    <name type="common">Marine diatom</name>
    <dbReference type="NCBI Taxonomy" id="159749"/>
    <lineage>
        <taxon>Eukaryota</taxon>
        <taxon>Sar</taxon>
        <taxon>Stramenopiles</taxon>
        <taxon>Ochrophyta</taxon>
        <taxon>Bacillariophyta</taxon>
        <taxon>Coscinodiscophyceae</taxon>
        <taxon>Thalassiosirophycidae</taxon>
        <taxon>Thalassiosirales</taxon>
        <taxon>Thalassiosiraceae</taxon>
        <taxon>Thalassiosira</taxon>
    </lineage>
</organism>
<keyword evidence="3" id="KW-1185">Reference proteome</keyword>
<feature type="compositionally biased region" description="Low complexity" evidence="1">
    <location>
        <begin position="10"/>
        <end position="22"/>
    </location>
</feature>
<evidence type="ECO:0000313" key="3">
    <source>
        <dbReference type="Proteomes" id="UP000266841"/>
    </source>
</evidence>
<proteinExistence type="predicted"/>
<name>K0SSS9_THAOC</name>
<feature type="compositionally biased region" description="Basic and acidic residues" evidence="1">
    <location>
        <begin position="24"/>
        <end position="36"/>
    </location>
</feature>
<protein>
    <submittedName>
        <fullName evidence="2">Uncharacterized protein</fullName>
    </submittedName>
</protein>
<feature type="region of interest" description="Disordered" evidence="1">
    <location>
        <begin position="158"/>
        <end position="179"/>
    </location>
</feature>
<gene>
    <name evidence="2" type="ORF">THAOC_18208</name>
</gene>
<evidence type="ECO:0000256" key="1">
    <source>
        <dbReference type="SAM" id="MobiDB-lite"/>
    </source>
</evidence>
<sequence length="209" mass="22486">HRDAGGVEARGPPRGVPPDGVGTPHDEPGHPRGPHERGHRRPLLAVPPHARLERHVQGALGYQAAEVPVGRPRHAPLPEGHGLDARVGQGVLDGVPVVVGPSPPEDLRWGRAMYCVREVAKWRVGFEDDVRCGMRRRQPGSQVSRLVRLFSLRSSRASDIGASPCRPSTPGPPRRSAGGTARLRYRYLTSAGCQEATEAVEAKMSFGDG</sequence>
<evidence type="ECO:0000313" key="2">
    <source>
        <dbReference type="EMBL" id="EJK61332.1"/>
    </source>
</evidence>
<dbReference type="EMBL" id="AGNL01020140">
    <property type="protein sequence ID" value="EJK61332.1"/>
    <property type="molecule type" value="Genomic_DNA"/>
</dbReference>
<reference evidence="2 3" key="1">
    <citation type="journal article" date="2012" name="Genome Biol.">
        <title>Genome and low-iron response of an oceanic diatom adapted to chronic iron limitation.</title>
        <authorList>
            <person name="Lommer M."/>
            <person name="Specht M."/>
            <person name="Roy A.S."/>
            <person name="Kraemer L."/>
            <person name="Andreson R."/>
            <person name="Gutowska M.A."/>
            <person name="Wolf J."/>
            <person name="Bergner S.V."/>
            <person name="Schilhabel M.B."/>
            <person name="Klostermeier U.C."/>
            <person name="Beiko R.G."/>
            <person name="Rosenstiel P."/>
            <person name="Hippler M."/>
            <person name="Laroche J."/>
        </authorList>
    </citation>
    <scope>NUCLEOTIDE SEQUENCE [LARGE SCALE GENOMIC DNA]</scope>
    <source>
        <strain evidence="2 3">CCMP1005</strain>
    </source>
</reference>